<dbReference type="InterPro" id="IPR044505">
    <property type="entry name" value="GlgX_Isoamylase_N_E_set"/>
</dbReference>
<dbReference type="SUPFAM" id="SSF81296">
    <property type="entry name" value="E set domains"/>
    <property type="match status" value="1"/>
</dbReference>
<feature type="region of interest" description="Disordered" evidence="4">
    <location>
        <begin position="487"/>
        <end position="509"/>
    </location>
</feature>
<dbReference type="EMBL" id="BMLB01000001">
    <property type="protein sequence ID" value="GGK59557.1"/>
    <property type="molecule type" value="Genomic_DNA"/>
</dbReference>
<keyword evidence="7" id="KW-1185">Reference proteome</keyword>
<dbReference type="InterPro" id="IPR004193">
    <property type="entry name" value="Glyco_hydro_13_N"/>
</dbReference>
<dbReference type="Gene3D" id="2.60.40.10">
    <property type="entry name" value="Immunoglobulins"/>
    <property type="match status" value="1"/>
</dbReference>
<dbReference type="CDD" id="cd11326">
    <property type="entry name" value="AmyAc_Glg_debranch"/>
    <property type="match status" value="1"/>
</dbReference>
<proteinExistence type="inferred from homology"/>
<gene>
    <name evidence="6" type="ORF">GCM10011509_04790</name>
</gene>
<dbReference type="RefSeq" id="WP_022922827.1">
    <property type="nucleotide sequence ID" value="NZ_BMLB01000001.1"/>
</dbReference>
<sequence>MPAPLRPRRSLETPPPLGVTMSVLGTEVAVVARHATAVDLCLFTEGSEKRLPLRRTAHGIWWDLVPDGALVPGTRYGFRVDGPWDPHVGHRHNAAKLLLDPYGQAVDGWVHWEPEVYGHVVDGRDQHDHDTRDDRDSAPFVPRSVVVDQAFDWGDDVAPAVPWSETVVYEAHVRGLTMRHPAVPPHLQGTYAALAHPAVLEHLTGLGVTTLELLPVHAFASEAALVQRGLRNYWGYNSLGFFAPHAGYAAANDPQGVVDELKGAVRALHAAGIEVLLDVVYNHTAEQSSHNGPTLSWRGLDNRTYYRLDDRGRDIDVTGTGNTVDLRDPLVVRMVLDSLRHWVQEFHVDGFRFDLAPALARGDDGYRPDHPFLVALQTDPVLSGAKLVAEPWDVGVHGWRTGQFPPPFAEWNDRYRDTVRTFWLADTGRSLAGQPGHGVRELATRIAGSADMFAAADRGPVASVNIVTAHDGFTMADLTAYETKHNLANGEDNRDGHSDNRSWNHGVEGPTTDVAVLEARQRSVRNLLATLLLSTGVPMLVAGDELGRTQGGNNNAYNQDNSTSWLRWTLEPWQEALLGDTRALLALRRELPVLRPATFPTYEPVAGRSRLRWYDESGHSVSDEAWADPSRRTVVALYDSLHEVDDRQAVVLVVHGGLDAAEVVAPEVHGVATWRVRWSSTGAAGGAPASGAVAPGEPLQVGATSFTVLVGALEG</sequence>
<comment type="caution">
    <text evidence="6">The sequence shown here is derived from an EMBL/GenBank/DDBJ whole genome shotgun (WGS) entry which is preliminary data.</text>
</comment>
<dbReference type="SUPFAM" id="SSF51445">
    <property type="entry name" value="(Trans)glycosidases"/>
    <property type="match status" value="1"/>
</dbReference>
<dbReference type="InterPro" id="IPR014756">
    <property type="entry name" value="Ig_E-set"/>
</dbReference>
<name>A0ABQ2F6T8_9MICO</name>
<dbReference type="CDD" id="cd02856">
    <property type="entry name" value="E_set_GDE_Isoamylase_N"/>
    <property type="match status" value="1"/>
</dbReference>
<dbReference type="InterPro" id="IPR006047">
    <property type="entry name" value="GH13_cat_dom"/>
</dbReference>
<feature type="domain" description="Glycosyl hydrolase family 13 catalytic" evidence="5">
    <location>
        <begin position="213"/>
        <end position="588"/>
    </location>
</feature>
<evidence type="ECO:0000256" key="4">
    <source>
        <dbReference type="SAM" id="MobiDB-lite"/>
    </source>
</evidence>
<dbReference type="InterPro" id="IPR017853">
    <property type="entry name" value="GH"/>
</dbReference>
<protein>
    <submittedName>
        <fullName evidence="6">Glycogen operon protein GlgX homolog</fullName>
    </submittedName>
</protein>
<dbReference type="Gene3D" id="2.60.40.1180">
    <property type="entry name" value="Golgi alpha-mannosidase II"/>
    <property type="match status" value="1"/>
</dbReference>
<evidence type="ECO:0000313" key="7">
    <source>
        <dbReference type="Proteomes" id="UP000662111"/>
    </source>
</evidence>
<comment type="similarity">
    <text evidence="1">Belongs to the glycosyl hydrolase 13 family.</text>
</comment>
<dbReference type="PANTHER" id="PTHR43002">
    <property type="entry name" value="GLYCOGEN DEBRANCHING ENZYME"/>
    <property type="match status" value="1"/>
</dbReference>
<dbReference type="SMART" id="SM00642">
    <property type="entry name" value="Aamy"/>
    <property type="match status" value="1"/>
</dbReference>
<evidence type="ECO:0000256" key="2">
    <source>
        <dbReference type="ARBA" id="ARBA00022801"/>
    </source>
</evidence>
<accession>A0ABQ2F6T8</accession>
<dbReference type="InterPro" id="IPR011837">
    <property type="entry name" value="Glycogen_debranch_GlgX"/>
</dbReference>
<dbReference type="NCBIfam" id="TIGR02100">
    <property type="entry name" value="glgX_debranch"/>
    <property type="match status" value="1"/>
</dbReference>
<evidence type="ECO:0000259" key="5">
    <source>
        <dbReference type="SMART" id="SM00642"/>
    </source>
</evidence>
<evidence type="ECO:0000256" key="3">
    <source>
        <dbReference type="ARBA" id="ARBA00023295"/>
    </source>
</evidence>
<dbReference type="Pfam" id="PF02922">
    <property type="entry name" value="CBM_48"/>
    <property type="match status" value="1"/>
</dbReference>
<dbReference type="InterPro" id="IPR013780">
    <property type="entry name" value="Glyco_hydro_b"/>
</dbReference>
<dbReference type="InterPro" id="IPR013783">
    <property type="entry name" value="Ig-like_fold"/>
</dbReference>
<evidence type="ECO:0000313" key="6">
    <source>
        <dbReference type="EMBL" id="GGK59557.1"/>
    </source>
</evidence>
<dbReference type="SUPFAM" id="SSF51011">
    <property type="entry name" value="Glycosyl hydrolase domain"/>
    <property type="match status" value="1"/>
</dbReference>
<organism evidence="6 7">
    <name type="scientific">Ornithinimicrobium pekingense</name>
    <dbReference type="NCBI Taxonomy" id="384677"/>
    <lineage>
        <taxon>Bacteria</taxon>
        <taxon>Bacillati</taxon>
        <taxon>Actinomycetota</taxon>
        <taxon>Actinomycetes</taxon>
        <taxon>Micrococcales</taxon>
        <taxon>Ornithinimicrobiaceae</taxon>
        <taxon>Ornithinimicrobium</taxon>
    </lineage>
</organism>
<reference evidence="7" key="1">
    <citation type="journal article" date="2019" name="Int. J. Syst. Evol. Microbiol.">
        <title>The Global Catalogue of Microorganisms (GCM) 10K type strain sequencing project: providing services to taxonomists for standard genome sequencing and annotation.</title>
        <authorList>
            <consortium name="The Broad Institute Genomics Platform"/>
            <consortium name="The Broad Institute Genome Sequencing Center for Infectious Disease"/>
            <person name="Wu L."/>
            <person name="Ma J."/>
        </authorList>
    </citation>
    <scope>NUCLEOTIDE SEQUENCE [LARGE SCALE GENOMIC DNA]</scope>
    <source>
        <strain evidence="7">CGMCC 1.5362</strain>
    </source>
</reference>
<keyword evidence="3" id="KW-0326">Glycosidase</keyword>
<dbReference type="Gene3D" id="3.20.20.80">
    <property type="entry name" value="Glycosidases"/>
    <property type="match status" value="1"/>
</dbReference>
<keyword evidence="2" id="KW-0378">Hydrolase</keyword>
<feature type="compositionally biased region" description="Basic and acidic residues" evidence="4">
    <location>
        <begin position="491"/>
        <end position="502"/>
    </location>
</feature>
<dbReference type="Proteomes" id="UP000662111">
    <property type="component" value="Unassembled WGS sequence"/>
</dbReference>
<evidence type="ECO:0000256" key="1">
    <source>
        <dbReference type="ARBA" id="ARBA00008061"/>
    </source>
</evidence>